<dbReference type="Proteomes" id="UP000215914">
    <property type="component" value="Chromosome 15"/>
</dbReference>
<sequence length="188" mass="21121">MEEDTEILFILGRPFLVTAKAMVDMSDGKLTFRVVEKEIKFEVGQRAEDDPVKYLKAIDSSLDDALQGYNSGCESSRLGESSPSQNPKILNSIKLKRESRIFQMHEPRTSTIKVFLTSRRPFLVTAKAMVDMSDGKLTFRVVEKEIKFEVGQRAEDDPVKYLKAIDSSLDDALQGYNSGCESSRLGNI</sequence>
<organism evidence="1 2">
    <name type="scientific">Helianthus annuus</name>
    <name type="common">Common sunflower</name>
    <dbReference type="NCBI Taxonomy" id="4232"/>
    <lineage>
        <taxon>Eukaryota</taxon>
        <taxon>Viridiplantae</taxon>
        <taxon>Streptophyta</taxon>
        <taxon>Embryophyta</taxon>
        <taxon>Tracheophyta</taxon>
        <taxon>Spermatophyta</taxon>
        <taxon>Magnoliopsida</taxon>
        <taxon>eudicotyledons</taxon>
        <taxon>Gunneridae</taxon>
        <taxon>Pentapetalae</taxon>
        <taxon>asterids</taxon>
        <taxon>campanulids</taxon>
        <taxon>Asterales</taxon>
        <taxon>Asteraceae</taxon>
        <taxon>Asteroideae</taxon>
        <taxon>Heliantheae alliance</taxon>
        <taxon>Heliantheae</taxon>
        <taxon>Helianthus</taxon>
    </lineage>
</organism>
<keyword evidence="2" id="KW-1185">Reference proteome</keyword>
<dbReference type="AlphaFoldDB" id="A0A251SEN5"/>
<accession>A0A251SEN5</accession>
<reference evidence="2" key="1">
    <citation type="journal article" date="2017" name="Nature">
        <title>The sunflower genome provides insights into oil metabolism, flowering and Asterid evolution.</title>
        <authorList>
            <person name="Badouin H."/>
            <person name="Gouzy J."/>
            <person name="Grassa C.J."/>
            <person name="Murat F."/>
            <person name="Staton S.E."/>
            <person name="Cottret L."/>
            <person name="Lelandais-Briere C."/>
            <person name="Owens G.L."/>
            <person name="Carrere S."/>
            <person name="Mayjonade B."/>
            <person name="Legrand L."/>
            <person name="Gill N."/>
            <person name="Kane N.C."/>
            <person name="Bowers J.E."/>
            <person name="Hubner S."/>
            <person name="Bellec A."/>
            <person name="Berard A."/>
            <person name="Berges H."/>
            <person name="Blanchet N."/>
            <person name="Boniface M.C."/>
            <person name="Brunel D."/>
            <person name="Catrice O."/>
            <person name="Chaidir N."/>
            <person name="Claudel C."/>
            <person name="Donnadieu C."/>
            <person name="Faraut T."/>
            <person name="Fievet G."/>
            <person name="Helmstetter N."/>
            <person name="King M."/>
            <person name="Knapp S.J."/>
            <person name="Lai Z."/>
            <person name="Le Paslier M.C."/>
            <person name="Lippi Y."/>
            <person name="Lorenzon L."/>
            <person name="Mandel J.R."/>
            <person name="Marage G."/>
            <person name="Marchand G."/>
            <person name="Marquand E."/>
            <person name="Bret-Mestries E."/>
            <person name="Morien E."/>
            <person name="Nambeesan S."/>
            <person name="Nguyen T."/>
            <person name="Pegot-Espagnet P."/>
            <person name="Pouilly N."/>
            <person name="Raftis F."/>
            <person name="Sallet E."/>
            <person name="Schiex T."/>
            <person name="Thomas J."/>
            <person name="Vandecasteele C."/>
            <person name="Vares D."/>
            <person name="Vear F."/>
            <person name="Vautrin S."/>
            <person name="Crespi M."/>
            <person name="Mangin B."/>
            <person name="Burke J.M."/>
            <person name="Salse J."/>
            <person name="Munos S."/>
            <person name="Vincourt P."/>
            <person name="Rieseberg L.H."/>
            <person name="Langlade N.B."/>
        </authorList>
    </citation>
    <scope>NUCLEOTIDE SEQUENCE [LARGE SCALE GENOMIC DNA]</scope>
    <source>
        <strain evidence="2">cv. SF193</strain>
    </source>
</reference>
<dbReference type="InParanoid" id="A0A251SEN5"/>
<dbReference type="EMBL" id="CM007904">
    <property type="protein sequence ID" value="OTF95900.1"/>
    <property type="molecule type" value="Genomic_DNA"/>
</dbReference>
<proteinExistence type="predicted"/>
<protein>
    <submittedName>
        <fullName evidence="1">Uncharacterized protein</fullName>
    </submittedName>
</protein>
<name>A0A251SEN5_HELAN</name>
<dbReference type="PANTHER" id="PTHR33067:SF31">
    <property type="entry name" value="RNA-DIRECTED DNA POLYMERASE"/>
    <property type="match status" value="1"/>
</dbReference>
<evidence type="ECO:0000313" key="1">
    <source>
        <dbReference type="EMBL" id="OTF95900.1"/>
    </source>
</evidence>
<dbReference type="PANTHER" id="PTHR33067">
    <property type="entry name" value="RNA-DIRECTED DNA POLYMERASE-RELATED"/>
    <property type="match status" value="1"/>
</dbReference>
<evidence type="ECO:0000313" key="2">
    <source>
        <dbReference type="Proteomes" id="UP000215914"/>
    </source>
</evidence>
<gene>
    <name evidence="1" type="ORF">HannXRQ_Chr15g0488201</name>
</gene>